<feature type="signal peptide" evidence="1">
    <location>
        <begin position="1"/>
        <end position="19"/>
    </location>
</feature>
<dbReference type="Proteomes" id="UP001255416">
    <property type="component" value="Unassembled WGS sequence"/>
</dbReference>
<reference evidence="3" key="1">
    <citation type="submission" date="2023-05" db="EMBL/GenBank/DDBJ databases">
        <title>Sedimentitalea sp. nov. JM2-8.</title>
        <authorList>
            <person name="Huang J."/>
        </authorList>
    </citation>
    <scope>NUCLEOTIDE SEQUENCE [LARGE SCALE GENOMIC DNA]</scope>
    <source>
        <strain evidence="3">KHS03</strain>
    </source>
</reference>
<proteinExistence type="predicted"/>
<accession>A0ABU3VAK0</accession>
<comment type="caution">
    <text evidence="2">The sequence shown here is derived from an EMBL/GenBank/DDBJ whole genome shotgun (WGS) entry which is preliminary data.</text>
</comment>
<sequence>MRTCWIAALICLAASVAQAQSGDPMEQQRCIWRCLAGSPGAHSAQYNQCVERLCVQRPTPQYSAPAVGSPWKSGLAADGVTQFAGVDAGQANGTGFYYMCDRQGQSYLMLYRHQGPPGLLRFRIGAQQFTVPFDRSRGELTMNVIPGGQFLNALIYGQSAWISDMRGSHVMSVNLQGAAAALQGAIAACRG</sequence>
<organism evidence="2 3">
    <name type="scientific">Sedimentitalea todarodis</name>
    <dbReference type="NCBI Taxonomy" id="1631240"/>
    <lineage>
        <taxon>Bacteria</taxon>
        <taxon>Pseudomonadati</taxon>
        <taxon>Pseudomonadota</taxon>
        <taxon>Alphaproteobacteria</taxon>
        <taxon>Rhodobacterales</taxon>
        <taxon>Paracoccaceae</taxon>
        <taxon>Sedimentitalea</taxon>
    </lineage>
</organism>
<name>A0ABU3VAK0_9RHOB</name>
<keyword evidence="3" id="KW-1185">Reference proteome</keyword>
<feature type="chain" id="PRO_5045843641" evidence="1">
    <location>
        <begin position="20"/>
        <end position="191"/>
    </location>
</feature>
<dbReference type="RefSeq" id="WP_316773887.1">
    <property type="nucleotide sequence ID" value="NZ_JASMWN010000003.1"/>
</dbReference>
<evidence type="ECO:0000313" key="3">
    <source>
        <dbReference type="Proteomes" id="UP001255416"/>
    </source>
</evidence>
<protein>
    <submittedName>
        <fullName evidence="2">Uncharacterized protein</fullName>
    </submittedName>
</protein>
<keyword evidence="1" id="KW-0732">Signal</keyword>
<gene>
    <name evidence="2" type="ORF">QO231_04885</name>
</gene>
<dbReference type="EMBL" id="JASMWN010000003">
    <property type="protein sequence ID" value="MDU9003185.1"/>
    <property type="molecule type" value="Genomic_DNA"/>
</dbReference>
<evidence type="ECO:0000256" key="1">
    <source>
        <dbReference type="SAM" id="SignalP"/>
    </source>
</evidence>
<evidence type="ECO:0000313" key="2">
    <source>
        <dbReference type="EMBL" id="MDU9003185.1"/>
    </source>
</evidence>